<evidence type="ECO:0000313" key="2">
    <source>
        <dbReference type="Proteomes" id="UP000247569"/>
    </source>
</evidence>
<dbReference type="AlphaFoldDB" id="A0A318K968"/>
<name>A0A318K968_9NOCA</name>
<evidence type="ECO:0000313" key="1">
    <source>
        <dbReference type="EMBL" id="PXX69264.1"/>
    </source>
</evidence>
<gene>
    <name evidence="1" type="ORF">DFR70_102953</name>
</gene>
<evidence type="ECO:0008006" key="3">
    <source>
        <dbReference type="Google" id="ProtNLM"/>
    </source>
</evidence>
<dbReference type="Gene3D" id="1.10.1200.10">
    <property type="entry name" value="ACP-like"/>
    <property type="match status" value="1"/>
</dbReference>
<reference evidence="1 2" key="1">
    <citation type="submission" date="2018-05" db="EMBL/GenBank/DDBJ databases">
        <title>Genomic Encyclopedia of Type Strains, Phase IV (KMG-IV): sequencing the most valuable type-strain genomes for metagenomic binning, comparative biology and taxonomic classification.</title>
        <authorList>
            <person name="Goeker M."/>
        </authorList>
    </citation>
    <scope>NUCLEOTIDE SEQUENCE [LARGE SCALE GENOMIC DNA]</scope>
    <source>
        <strain evidence="1 2">DSM 44704</strain>
    </source>
</reference>
<keyword evidence="2" id="KW-1185">Reference proteome</keyword>
<comment type="caution">
    <text evidence="1">The sequence shown here is derived from an EMBL/GenBank/DDBJ whole genome shotgun (WGS) entry which is preliminary data.</text>
</comment>
<organism evidence="1 2">
    <name type="scientific">Nocardia tenerifensis</name>
    <dbReference type="NCBI Taxonomy" id="228006"/>
    <lineage>
        <taxon>Bacteria</taxon>
        <taxon>Bacillati</taxon>
        <taxon>Actinomycetota</taxon>
        <taxon>Actinomycetes</taxon>
        <taxon>Mycobacteriales</taxon>
        <taxon>Nocardiaceae</taxon>
        <taxon>Nocardia</taxon>
    </lineage>
</organism>
<dbReference type="Proteomes" id="UP000247569">
    <property type="component" value="Unassembled WGS sequence"/>
</dbReference>
<dbReference type="SUPFAM" id="SSF47336">
    <property type="entry name" value="ACP-like"/>
    <property type="match status" value="1"/>
</dbReference>
<sequence length="86" mass="9203">MPEVEKAVHDNFRKVIASGSGAEELDADLDMVDDYGLTSLNKVLFLTAVCDETGVSLASFTEEDVAAMRTLRDVTTALARHAESAA</sequence>
<dbReference type="RefSeq" id="WP_040741268.1">
    <property type="nucleotide sequence ID" value="NZ_QJKF01000002.1"/>
</dbReference>
<accession>A0A318K968</accession>
<dbReference type="InterPro" id="IPR036736">
    <property type="entry name" value="ACP-like_sf"/>
</dbReference>
<proteinExistence type="predicted"/>
<dbReference type="EMBL" id="QJKF01000002">
    <property type="protein sequence ID" value="PXX69264.1"/>
    <property type="molecule type" value="Genomic_DNA"/>
</dbReference>
<protein>
    <recommendedName>
        <fullName evidence="3">Acyl carrier protein</fullName>
    </recommendedName>
</protein>